<organism evidence="2 3">
    <name type="scientific">Shewanella intestini</name>
    <dbReference type="NCBI Taxonomy" id="2017544"/>
    <lineage>
        <taxon>Bacteria</taxon>
        <taxon>Pseudomonadati</taxon>
        <taxon>Pseudomonadota</taxon>
        <taxon>Gammaproteobacteria</taxon>
        <taxon>Alteromonadales</taxon>
        <taxon>Shewanellaceae</taxon>
        <taxon>Shewanella</taxon>
    </lineage>
</organism>
<evidence type="ECO:0000313" key="2">
    <source>
        <dbReference type="EMBL" id="MBR9728281.1"/>
    </source>
</evidence>
<proteinExistence type="predicted"/>
<accession>A0ABS5I2N0</accession>
<feature type="coiled-coil region" evidence="1">
    <location>
        <begin position="1256"/>
        <end position="1283"/>
    </location>
</feature>
<evidence type="ECO:0000256" key="1">
    <source>
        <dbReference type="SAM" id="Coils"/>
    </source>
</evidence>
<dbReference type="EMBL" id="JAAIKR010000008">
    <property type="protein sequence ID" value="MBR9728281.1"/>
    <property type="molecule type" value="Genomic_DNA"/>
</dbReference>
<gene>
    <name evidence="2" type="ORF">G3R48_09880</name>
</gene>
<sequence length="1439" mass="163331">MTISSANHSSQAVWDELTDQHNWAATGVSDYPSKDPLVGQSKFFNRYRTFIKTIDHEDDKFAHVFAVEGEWGRGKSRLGYELIAQINDCSKGWYVRNGSGELENAELFDDESKRDEYLGLYIRYSQIVSKFQNTDNWFAYGLYQALIPLATKQFDGSIQSSIAKQALQRIEPFGFEASELANRLMLDHAFSDEVLYYDQAQDENGNTITVTQLVDSAYQYLQQFGIQYILIVLDELETVAEAATYGIDRDDACQLDGEAIRLIGKAIKEEDPRRKLPWLRYVALCSPLLGQQLREIQSTARRFELVELENNAFADVSDYVAKLQEGNKLRHKYPLGLVEAAYAMSGANFGWFNVVMANIDVELDKYAGNGTAFSNVGELFDQVLQNSGRISDHVLDHNAINGIQTEDKALLKQARNLLFAQLPKALDAEHQHLLALLPLKNEYDEPIVSLYRKVDWSMLDCRQALQDGKFRRDRDEWFYPSVDQGLNLQALRQNLRTFAINETGDENTFLLPLDVQEFRHLISLLYSHPAAEFAADALWKRFFGDVQQLDDEDKTHIGPSVAMLLRLDMRYRSQQQNSMIFREVGYADGHEKAMSELKAEWERSPLVRRRTRLLGLFRLLDRDWNYNQEAFVSKQNLAIQFTKAGGGRGASSGLQYCEGLKLHPQGKAAFAWVDSKDELTRLNDEITGQYAAIGRVPVVAFTGSIGVMDDYAKGSVKDDLKENVLLYYLNTSEIDVIERIGVDQRLQEGFELNEQVFTSKFKNRMNNIRDYTYSRIHEWRQWLNERGLIAWPLKPSGRINDDDRNKLFKAWQLLLVQDNNVNSLNDILPEHGVDAADIRAVFSRLSLNGKVLQSGYQSNEHAGLFSDIEHPAQAQARVPAFLAEIANPKKAKSWTLDDAQEKWYWGYLWSPASQGLSSKAVFSDWMWLCSQLNLAKIEDRQAKKEKWLPVTRSEIEEGELGYAVAWFKGKGVDSYQGRVEALREVFGEDKIPGLFAGMQGKHGTETTKAHNHLEAAAELVVQISDKETNLKSELSAVVEAFPELLRLRYQVLHHIRAVRDIHETSADLRLEQRIRLEDDSRSLYSRIEQAYQFAQFVQTAAQRIDEACDNVACKIIDEPAAKAPFPSKLFTLSLGTISNILQGAIKQSQVTETQRIEYQGSTETLNFYLRTLQLDKVSSRLDDLAKEVGVDIRSGSHRSFDDISGYIVQAYRSLLKMFADTKADFGKLDNKLSDLKFQLGDMLPVDYPEAEHPKKILMYQESLRDIEDALEDLDEEVDLFREKFATDARTGQFSAIKDVPVKLMKPITAQLGVLMGKVNSVESAVKSYRNGLIEKANRTLRPEVTPLLIALGNPALSTIKDEEVASLSLPELAIELECRQRAWHKLAEQALQGTSISVERWVEISSLMLSNSEPILTSQEQSELVDKGIIKLQITFGGA</sequence>
<comment type="caution">
    <text evidence="2">The sequence shown here is derived from an EMBL/GenBank/DDBJ whole genome shotgun (WGS) entry which is preliminary data.</text>
</comment>
<evidence type="ECO:0000313" key="3">
    <source>
        <dbReference type="Proteomes" id="UP000811844"/>
    </source>
</evidence>
<evidence type="ECO:0008006" key="4">
    <source>
        <dbReference type="Google" id="ProtNLM"/>
    </source>
</evidence>
<protein>
    <recommendedName>
        <fullName evidence="4">BREX system P-loop protein BrxC</fullName>
    </recommendedName>
</protein>
<keyword evidence="3" id="KW-1185">Reference proteome</keyword>
<dbReference type="RefSeq" id="WP_153662863.1">
    <property type="nucleotide sequence ID" value="NZ_JAAIKR010000008.1"/>
</dbReference>
<reference evidence="2 3" key="1">
    <citation type="submission" date="2020-02" db="EMBL/GenBank/DDBJ databases">
        <title>Shewanella WXL01 sp. nov., a marine bacterium isolated from green algae in Luhuitou Fringing Reef (Northern South China Sea).</title>
        <authorList>
            <person name="Wang X."/>
        </authorList>
    </citation>
    <scope>NUCLEOTIDE SEQUENCE [LARGE SCALE GENOMIC DNA]</scope>
    <source>
        <strain evidence="2 3">MCCC 1A01895</strain>
    </source>
</reference>
<name>A0ABS5I2N0_9GAMM</name>
<keyword evidence="1" id="KW-0175">Coiled coil</keyword>
<dbReference type="Proteomes" id="UP000811844">
    <property type="component" value="Unassembled WGS sequence"/>
</dbReference>